<dbReference type="KEGG" id="sawl:NGM29_12250"/>
<protein>
    <submittedName>
        <fullName evidence="2">Uncharacterized protein</fullName>
    </submittedName>
</protein>
<proteinExistence type="predicted"/>
<evidence type="ECO:0000256" key="1">
    <source>
        <dbReference type="SAM" id="MobiDB-lite"/>
    </source>
</evidence>
<dbReference type="EMBL" id="CP100355">
    <property type="protein sequence ID" value="UTF52557.1"/>
    <property type="molecule type" value="Genomic_DNA"/>
</dbReference>
<accession>A0A9E7SU77</accession>
<evidence type="ECO:0000313" key="3">
    <source>
        <dbReference type="Proteomes" id="UP001056855"/>
    </source>
</evidence>
<name>A0A9E7SU77_9EURY</name>
<dbReference type="GeneID" id="73290830"/>
<sequence>MTTHVSVEQVRWWLDENAIQDVTPHSQEETEFNLQVTLSRLPIHLIQEEKRGPIRVVGRSAFDTERAKRLIREEESRTELLAQIGPVLAATPGFYTFLDEEDRACELRNAEVLQLEHRIYPGEATQQSLMDSVMGIATGMRYVQNVLAATHPGPSVESDESTDESSSESATPSTDETDAV</sequence>
<dbReference type="RefSeq" id="WP_254156530.1">
    <property type="nucleotide sequence ID" value="NZ_CP100355.1"/>
</dbReference>
<feature type="region of interest" description="Disordered" evidence="1">
    <location>
        <begin position="150"/>
        <end position="180"/>
    </location>
</feature>
<keyword evidence="3" id="KW-1185">Reference proteome</keyword>
<feature type="compositionally biased region" description="Acidic residues" evidence="1">
    <location>
        <begin position="157"/>
        <end position="166"/>
    </location>
</feature>
<dbReference type="AlphaFoldDB" id="A0A9E7SU77"/>
<gene>
    <name evidence="2" type="ORF">NGM29_12250</name>
</gene>
<dbReference type="Proteomes" id="UP001056855">
    <property type="component" value="Chromosome"/>
</dbReference>
<reference evidence="2" key="1">
    <citation type="submission" date="2022-06" db="EMBL/GenBank/DDBJ databases">
        <title>Diverse halophilic archaea isolated from saline environments.</title>
        <authorList>
            <person name="Cui H.-L."/>
        </authorList>
    </citation>
    <scope>NUCLEOTIDE SEQUENCE</scope>
    <source>
        <strain evidence="2">WLHS1</strain>
    </source>
</reference>
<organism evidence="2 3">
    <name type="scientific">Natronosalvus rutilus</name>
    <dbReference type="NCBI Taxonomy" id="2953753"/>
    <lineage>
        <taxon>Archaea</taxon>
        <taxon>Methanobacteriati</taxon>
        <taxon>Methanobacteriota</taxon>
        <taxon>Stenosarchaea group</taxon>
        <taxon>Halobacteria</taxon>
        <taxon>Halobacteriales</taxon>
        <taxon>Natrialbaceae</taxon>
        <taxon>Natronosalvus</taxon>
    </lineage>
</organism>
<evidence type="ECO:0000313" key="2">
    <source>
        <dbReference type="EMBL" id="UTF52557.1"/>
    </source>
</evidence>
<dbReference type="Gene3D" id="3.30.1460.10">
    <property type="match status" value="1"/>
</dbReference>